<organism evidence="2 3">
    <name type="scientific">Gilvimarinus japonicus</name>
    <dbReference type="NCBI Taxonomy" id="1796469"/>
    <lineage>
        <taxon>Bacteria</taxon>
        <taxon>Pseudomonadati</taxon>
        <taxon>Pseudomonadota</taxon>
        <taxon>Gammaproteobacteria</taxon>
        <taxon>Cellvibrionales</taxon>
        <taxon>Cellvibrionaceae</taxon>
        <taxon>Gilvimarinus</taxon>
    </lineage>
</organism>
<feature type="domain" description="TfoX C-terminal" evidence="1">
    <location>
        <begin position="5"/>
        <end position="83"/>
    </location>
</feature>
<protein>
    <submittedName>
        <fullName evidence="2">TfoX/Sxy family protein</fullName>
    </submittedName>
</protein>
<gene>
    <name evidence="2" type="ORF">ACFOEB_12855</name>
</gene>
<name>A0ABV7HQR7_9GAMM</name>
<accession>A0ABV7HQR7</accession>
<dbReference type="InterPro" id="IPR007077">
    <property type="entry name" value="TfoX_C"/>
</dbReference>
<evidence type="ECO:0000313" key="3">
    <source>
        <dbReference type="Proteomes" id="UP001595548"/>
    </source>
</evidence>
<dbReference type="InterPro" id="IPR047525">
    <property type="entry name" value="TfoX-like"/>
</dbReference>
<keyword evidence="3" id="KW-1185">Reference proteome</keyword>
<evidence type="ECO:0000313" key="2">
    <source>
        <dbReference type="EMBL" id="MFC3156092.1"/>
    </source>
</evidence>
<comment type="caution">
    <text evidence="2">The sequence shown here is derived from an EMBL/GenBank/DDBJ whole genome shotgun (WGS) entry which is preliminary data.</text>
</comment>
<dbReference type="RefSeq" id="WP_339617705.1">
    <property type="nucleotide sequence ID" value="NZ_AP031500.1"/>
</dbReference>
<dbReference type="Gene3D" id="1.10.150.20">
    <property type="entry name" value="5' to 3' exonuclease, C-terminal subdomain"/>
    <property type="match status" value="1"/>
</dbReference>
<sequence length="92" mass="10092">MATQHSELLELKNLGMATVNILRAIGVNSYEDLKGMGAVNAYCRIKDRNINVSKVMLYALHGALLDIHWNDLPAELKARLVDEAEGNQVASA</sequence>
<reference evidence="3" key="1">
    <citation type="journal article" date="2019" name="Int. J. Syst. Evol. Microbiol.">
        <title>The Global Catalogue of Microorganisms (GCM) 10K type strain sequencing project: providing services to taxonomists for standard genome sequencing and annotation.</title>
        <authorList>
            <consortium name="The Broad Institute Genomics Platform"/>
            <consortium name="The Broad Institute Genome Sequencing Center for Infectious Disease"/>
            <person name="Wu L."/>
            <person name="Ma J."/>
        </authorList>
    </citation>
    <scope>NUCLEOTIDE SEQUENCE [LARGE SCALE GENOMIC DNA]</scope>
    <source>
        <strain evidence="3">KCTC 52141</strain>
    </source>
</reference>
<dbReference type="PANTHER" id="PTHR36121:SF1">
    <property type="entry name" value="PROTEIN SXY"/>
    <property type="match status" value="1"/>
</dbReference>
<dbReference type="PANTHER" id="PTHR36121">
    <property type="entry name" value="PROTEIN SXY"/>
    <property type="match status" value="1"/>
</dbReference>
<proteinExistence type="predicted"/>
<dbReference type="EMBL" id="JBHRTL010000027">
    <property type="protein sequence ID" value="MFC3156092.1"/>
    <property type="molecule type" value="Genomic_DNA"/>
</dbReference>
<evidence type="ECO:0000259" key="1">
    <source>
        <dbReference type="Pfam" id="PF04994"/>
    </source>
</evidence>
<dbReference type="Pfam" id="PF04994">
    <property type="entry name" value="TfoX_C"/>
    <property type="match status" value="1"/>
</dbReference>
<dbReference type="Proteomes" id="UP001595548">
    <property type="component" value="Unassembled WGS sequence"/>
</dbReference>